<keyword evidence="9" id="KW-0229">DNA integration</keyword>
<evidence type="ECO:0000256" key="3">
    <source>
        <dbReference type="ARBA" id="ARBA00022722"/>
    </source>
</evidence>
<comment type="caution">
    <text evidence="17">The sequence shown here is derived from an EMBL/GenBank/DDBJ whole genome shotgun (WGS) entry which is preliminary data.</text>
</comment>
<keyword evidence="6" id="KW-0378">Hydrolase</keyword>
<evidence type="ECO:0000259" key="16">
    <source>
        <dbReference type="PROSITE" id="PS50994"/>
    </source>
</evidence>
<feature type="domain" description="Integrase catalytic" evidence="16">
    <location>
        <begin position="490"/>
        <end position="573"/>
    </location>
</feature>
<evidence type="ECO:0000256" key="9">
    <source>
        <dbReference type="ARBA" id="ARBA00022908"/>
    </source>
</evidence>
<evidence type="ECO:0000256" key="15">
    <source>
        <dbReference type="SAM" id="MobiDB-lite"/>
    </source>
</evidence>
<dbReference type="Pfam" id="PF13976">
    <property type="entry name" value="gag_pre-integrs"/>
    <property type="match status" value="1"/>
</dbReference>
<feature type="compositionally biased region" description="Basic residues" evidence="15">
    <location>
        <begin position="235"/>
        <end position="249"/>
    </location>
</feature>
<comment type="catalytic activity">
    <reaction evidence="13">
        <text>DNA(n) + a 2'-deoxyribonucleoside 5'-triphosphate = DNA(n+1) + diphosphate</text>
        <dbReference type="Rhea" id="RHEA:22508"/>
        <dbReference type="Rhea" id="RHEA-COMP:17339"/>
        <dbReference type="Rhea" id="RHEA-COMP:17340"/>
        <dbReference type="ChEBI" id="CHEBI:33019"/>
        <dbReference type="ChEBI" id="CHEBI:61560"/>
        <dbReference type="ChEBI" id="CHEBI:173112"/>
        <dbReference type="EC" id="2.7.7.49"/>
    </reaction>
</comment>
<feature type="compositionally biased region" description="Basic and acidic residues" evidence="15">
    <location>
        <begin position="219"/>
        <end position="228"/>
    </location>
</feature>
<keyword evidence="11" id="KW-0239">DNA-directed DNA polymerase</keyword>
<evidence type="ECO:0000256" key="13">
    <source>
        <dbReference type="ARBA" id="ARBA00048173"/>
    </source>
</evidence>
<evidence type="ECO:0000256" key="2">
    <source>
        <dbReference type="ARBA" id="ARBA00022695"/>
    </source>
</evidence>
<keyword evidence="2" id="KW-0548">Nucleotidyltransferase</keyword>
<proteinExistence type="predicted"/>
<reference evidence="17" key="1">
    <citation type="submission" date="2021-03" db="EMBL/GenBank/DDBJ databases">
        <title>Draft genome sequence of rust myrtle Austropuccinia psidii MF-1, a brazilian biotype.</title>
        <authorList>
            <person name="Quecine M.C."/>
            <person name="Pachon D.M.R."/>
            <person name="Bonatelli M.L."/>
            <person name="Correr F.H."/>
            <person name="Franceschini L.M."/>
            <person name="Leite T.F."/>
            <person name="Margarido G.R.A."/>
            <person name="Almeida C.A."/>
            <person name="Ferrarezi J.A."/>
            <person name="Labate C.A."/>
        </authorList>
    </citation>
    <scope>NUCLEOTIDE SEQUENCE</scope>
    <source>
        <strain evidence="17">MF-1</strain>
    </source>
</reference>
<name>A0A9Q3FAZ8_9BASI</name>
<protein>
    <recommendedName>
        <fullName evidence="16">Integrase catalytic domain-containing protein</fullName>
    </recommendedName>
</protein>
<organism evidence="17 18">
    <name type="scientific">Austropuccinia psidii MF-1</name>
    <dbReference type="NCBI Taxonomy" id="1389203"/>
    <lineage>
        <taxon>Eukaryota</taxon>
        <taxon>Fungi</taxon>
        <taxon>Dikarya</taxon>
        <taxon>Basidiomycota</taxon>
        <taxon>Pucciniomycotina</taxon>
        <taxon>Pucciniomycetes</taxon>
        <taxon>Pucciniales</taxon>
        <taxon>Sphaerophragmiaceae</taxon>
        <taxon>Austropuccinia</taxon>
    </lineage>
</organism>
<dbReference type="GO" id="GO:0006310">
    <property type="term" value="P:DNA recombination"/>
    <property type="evidence" value="ECO:0007669"/>
    <property type="project" value="UniProtKB-KW"/>
</dbReference>
<dbReference type="GO" id="GO:0046872">
    <property type="term" value="F:metal ion binding"/>
    <property type="evidence" value="ECO:0007669"/>
    <property type="project" value="UniProtKB-KW"/>
</dbReference>
<evidence type="ECO:0000256" key="4">
    <source>
        <dbReference type="ARBA" id="ARBA00022723"/>
    </source>
</evidence>
<feature type="non-terminal residue" evidence="17">
    <location>
        <position position="573"/>
    </location>
</feature>
<dbReference type="PANTHER" id="PTHR42648">
    <property type="entry name" value="TRANSPOSASE, PUTATIVE-RELATED"/>
    <property type="match status" value="1"/>
</dbReference>
<accession>A0A9Q3FAZ8</accession>
<feature type="compositionally biased region" description="Polar residues" evidence="15">
    <location>
        <begin position="276"/>
        <end position="286"/>
    </location>
</feature>
<dbReference type="Gene3D" id="3.30.420.10">
    <property type="entry name" value="Ribonuclease H-like superfamily/Ribonuclease H"/>
    <property type="match status" value="1"/>
</dbReference>
<keyword evidence="18" id="KW-1185">Reference proteome</keyword>
<evidence type="ECO:0000256" key="5">
    <source>
        <dbReference type="ARBA" id="ARBA00022759"/>
    </source>
</evidence>
<keyword evidence="4" id="KW-0479">Metal-binding</keyword>
<dbReference type="Proteomes" id="UP000765509">
    <property type="component" value="Unassembled WGS sequence"/>
</dbReference>
<evidence type="ECO:0000313" key="17">
    <source>
        <dbReference type="EMBL" id="MBW0533960.1"/>
    </source>
</evidence>
<evidence type="ECO:0000256" key="8">
    <source>
        <dbReference type="ARBA" id="ARBA00022884"/>
    </source>
</evidence>
<keyword evidence="10" id="KW-0695">RNA-directed DNA polymerase</keyword>
<comment type="catalytic activity">
    <reaction evidence="14">
        <text>DNA(n) + a 2'-deoxyribonucleoside 5'-triphosphate = DNA(n+1) + diphosphate</text>
        <dbReference type="Rhea" id="RHEA:22508"/>
        <dbReference type="Rhea" id="RHEA-COMP:17339"/>
        <dbReference type="Rhea" id="RHEA-COMP:17340"/>
        <dbReference type="ChEBI" id="CHEBI:33019"/>
        <dbReference type="ChEBI" id="CHEBI:61560"/>
        <dbReference type="ChEBI" id="CHEBI:173112"/>
        <dbReference type="EC" id="2.7.7.7"/>
    </reaction>
</comment>
<dbReference type="GO" id="GO:0003887">
    <property type="term" value="F:DNA-directed DNA polymerase activity"/>
    <property type="evidence" value="ECO:0007669"/>
    <property type="project" value="UniProtKB-KW"/>
</dbReference>
<dbReference type="InterPro" id="IPR039537">
    <property type="entry name" value="Retrotran_Ty1/copia-like"/>
</dbReference>
<dbReference type="AlphaFoldDB" id="A0A9Q3FAZ8"/>
<evidence type="ECO:0000256" key="12">
    <source>
        <dbReference type="ARBA" id="ARBA00023172"/>
    </source>
</evidence>
<evidence type="ECO:0000256" key="6">
    <source>
        <dbReference type="ARBA" id="ARBA00022801"/>
    </source>
</evidence>
<dbReference type="Pfam" id="PF00665">
    <property type="entry name" value="rve"/>
    <property type="match status" value="1"/>
</dbReference>
<dbReference type="GO" id="GO:0032196">
    <property type="term" value="P:transposition"/>
    <property type="evidence" value="ECO:0007669"/>
    <property type="project" value="UniProtKB-KW"/>
</dbReference>
<feature type="compositionally biased region" description="Basic and acidic residues" evidence="15">
    <location>
        <begin position="250"/>
        <end position="261"/>
    </location>
</feature>
<evidence type="ECO:0000256" key="1">
    <source>
        <dbReference type="ARBA" id="ARBA00022578"/>
    </source>
</evidence>
<dbReference type="PANTHER" id="PTHR42648:SF11">
    <property type="entry name" value="TRANSPOSON TY4-P GAG-POL POLYPROTEIN"/>
    <property type="match status" value="1"/>
</dbReference>
<keyword evidence="3" id="KW-0540">Nuclease</keyword>
<dbReference type="InterPro" id="IPR001584">
    <property type="entry name" value="Integrase_cat-core"/>
</dbReference>
<keyword evidence="8" id="KW-0694">RNA-binding</keyword>
<evidence type="ECO:0000313" key="18">
    <source>
        <dbReference type="Proteomes" id="UP000765509"/>
    </source>
</evidence>
<keyword evidence="5" id="KW-0255">Endonuclease</keyword>
<dbReference type="InterPro" id="IPR012337">
    <property type="entry name" value="RNaseH-like_sf"/>
</dbReference>
<dbReference type="InterPro" id="IPR025724">
    <property type="entry name" value="GAG-pre-integrase_dom"/>
</dbReference>
<feature type="region of interest" description="Disordered" evidence="15">
    <location>
        <begin position="215"/>
        <end position="261"/>
    </location>
</feature>
<dbReference type="GO" id="GO:0003723">
    <property type="term" value="F:RNA binding"/>
    <property type="evidence" value="ECO:0007669"/>
    <property type="project" value="UniProtKB-KW"/>
</dbReference>
<dbReference type="SUPFAM" id="SSF53098">
    <property type="entry name" value="Ribonuclease H-like"/>
    <property type="match status" value="1"/>
</dbReference>
<dbReference type="InterPro" id="IPR036397">
    <property type="entry name" value="RNaseH_sf"/>
</dbReference>
<dbReference type="EMBL" id="AVOT02038981">
    <property type="protein sequence ID" value="MBW0533960.1"/>
    <property type="molecule type" value="Genomic_DNA"/>
</dbReference>
<dbReference type="GO" id="GO:0015074">
    <property type="term" value="P:DNA integration"/>
    <property type="evidence" value="ECO:0007669"/>
    <property type="project" value="UniProtKB-KW"/>
</dbReference>
<dbReference type="GO" id="GO:0003964">
    <property type="term" value="F:RNA-directed DNA polymerase activity"/>
    <property type="evidence" value="ECO:0007669"/>
    <property type="project" value="UniProtKB-KW"/>
</dbReference>
<evidence type="ECO:0000256" key="7">
    <source>
        <dbReference type="ARBA" id="ARBA00022842"/>
    </source>
</evidence>
<dbReference type="GO" id="GO:0004519">
    <property type="term" value="F:endonuclease activity"/>
    <property type="evidence" value="ECO:0007669"/>
    <property type="project" value="UniProtKB-KW"/>
</dbReference>
<feature type="region of interest" description="Disordered" evidence="15">
    <location>
        <begin position="276"/>
        <end position="299"/>
    </location>
</feature>
<keyword evidence="12" id="KW-0233">DNA recombination</keyword>
<gene>
    <name evidence="17" type="ORF">O181_073675</name>
</gene>
<keyword evidence="11" id="KW-0808">Transferase</keyword>
<keyword evidence="1" id="KW-0815">Transposition</keyword>
<sequence>MSQGRDIIIPDKDSSSDEEVFKSKIITLTCTNWVQWSCQLENYLVGRGQEGLLNPPSEAEKISPKYKKKNSGALSLLWTCVSPDLHGVLLANKGSFYQSWEALGKTCGKNSLVIMCDTLFKLMSLQYHPGTSLEKHIDSFQRIYASYESITHNSSNQMEISSTIAAAFFIRSLNQDRDLSGLVQTLYDMTPFDLNTVMNRVAVEHCRRGSPVDQALIADKSKSQEKPKPPSRGGFRGRGRGAFRGRRKGKDSSKEEDPLKRLEKLEKALARLQAGTTSSNINTVSEGNDESGEPQQSDSDAYITDHILSTESWDQDMIYLDSGAGKSVVNDVRYLINTVKVNKKVNTFSEPVKITHEGTLVFKGIHISPVYFAPKGPVNLLSVSQLIDHGCKPMYKGESFMIMMKNQVITEFVRSGNLFVTRLHQLSVYSAEILGNNKDWHNILGHPSDSYIKHLIQSKKISGSFTSSKNCQVCMHAKLKRKPHIKNLPSSNAPFSKIHMDTLKISPPSRQGYRYVLVLVDDFSRFNRIYLMTEKSKAEHHVKAFLNELYNKTKLIPAYIHTDRGGEFDSKAF</sequence>
<dbReference type="PROSITE" id="PS50994">
    <property type="entry name" value="INTEGRASE"/>
    <property type="match status" value="1"/>
</dbReference>
<dbReference type="GO" id="GO:0016787">
    <property type="term" value="F:hydrolase activity"/>
    <property type="evidence" value="ECO:0007669"/>
    <property type="project" value="UniProtKB-KW"/>
</dbReference>
<dbReference type="GO" id="GO:0005634">
    <property type="term" value="C:nucleus"/>
    <property type="evidence" value="ECO:0007669"/>
    <property type="project" value="UniProtKB-ARBA"/>
</dbReference>
<evidence type="ECO:0000256" key="14">
    <source>
        <dbReference type="ARBA" id="ARBA00049244"/>
    </source>
</evidence>
<keyword evidence="7" id="KW-0460">Magnesium</keyword>
<dbReference type="OrthoDB" id="7614480at2759"/>
<evidence type="ECO:0000256" key="11">
    <source>
        <dbReference type="ARBA" id="ARBA00022932"/>
    </source>
</evidence>
<evidence type="ECO:0000256" key="10">
    <source>
        <dbReference type="ARBA" id="ARBA00022918"/>
    </source>
</evidence>